<dbReference type="OrthoDB" id="7869742at2"/>
<dbReference type="STRING" id="1494590.ATN84_01765"/>
<dbReference type="EMBL" id="LNTU01000001">
    <property type="protein sequence ID" value="KXF78545.1"/>
    <property type="molecule type" value="Genomic_DNA"/>
</dbReference>
<protein>
    <submittedName>
        <fullName evidence="1">Uncharacterized protein</fullName>
    </submittedName>
</protein>
<gene>
    <name evidence="1" type="ORF">ATN84_01765</name>
</gene>
<proteinExistence type="predicted"/>
<dbReference type="Proteomes" id="UP000070107">
    <property type="component" value="Unassembled WGS sequence"/>
</dbReference>
<name>A0A135HZD7_9HYPH</name>
<dbReference type="RefSeq" id="WP_068879814.1">
    <property type="nucleotide sequence ID" value="NZ_LNTU01000001.1"/>
</dbReference>
<accession>A0A135HZD7</accession>
<keyword evidence="2" id="KW-1185">Reference proteome</keyword>
<dbReference type="AlphaFoldDB" id="A0A135HZD7"/>
<reference evidence="1 2" key="1">
    <citation type="submission" date="2015-11" db="EMBL/GenBank/DDBJ databases">
        <title>Draft genome sequence of Paramesorhizobium deserti A-3-E, a strain highly resistant to diverse beta-lactam antibiotics.</title>
        <authorList>
            <person name="Lv R."/>
            <person name="Yang X."/>
            <person name="Fang N."/>
            <person name="Guo J."/>
            <person name="Luo X."/>
            <person name="Peng F."/>
            <person name="Yang R."/>
            <person name="Cui Y."/>
            <person name="Fang C."/>
            <person name="Song Y."/>
        </authorList>
    </citation>
    <scope>NUCLEOTIDE SEQUENCE [LARGE SCALE GENOMIC DNA]</scope>
    <source>
        <strain evidence="1 2">A-3-E</strain>
    </source>
</reference>
<comment type="caution">
    <text evidence="1">The sequence shown here is derived from an EMBL/GenBank/DDBJ whole genome shotgun (WGS) entry which is preliminary data.</text>
</comment>
<sequence>MDTKRLAELDRQIKAADEAFWADHARTAAAREAGENEGEVAQRAASMRAEALEEQVDILRTKRANVAAGLPEDLGITPPIDLAGVVERRIAAMSAVWEKNFAAHKASQMKALEEGLDKLGDAVKGYVDRSFAATSGALKYMGVHQKAMAYKQGSVVTDGGSAWCAVKDVPEGERPGASDGWQLMVKAGRDGRDAK</sequence>
<evidence type="ECO:0000313" key="2">
    <source>
        <dbReference type="Proteomes" id="UP000070107"/>
    </source>
</evidence>
<organism evidence="1 2">
    <name type="scientific">Paramesorhizobium deserti</name>
    <dbReference type="NCBI Taxonomy" id="1494590"/>
    <lineage>
        <taxon>Bacteria</taxon>
        <taxon>Pseudomonadati</taxon>
        <taxon>Pseudomonadota</taxon>
        <taxon>Alphaproteobacteria</taxon>
        <taxon>Hyphomicrobiales</taxon>
        <taxon>Phyllobacteriaceae</taxon>
        <taxon>Paramesorhizobium</taxon>
    </lineage>
</organism>
<evidence type="ECO:0000313" key="1">
    <source>
        <dbReference type="EMBL" id="KXF78545.1"/>
    </source>
</evidence>